<protein>
    <submittedName>
        <fullName evidence="2">Uncharacterized protein</fullName>
    </submittedName>
</protein>
<dbReference type="RefSeq" id="WP_058581344.1">
    <property type="nucleotide sequence ID" value="NZ_LOPU01000018.1"/>
</dbReference>
<dbReference type="OrthoDB" id="373862at2157"/>
<evidence type="ECO:0000313" key="2">
    <source>
        <dbReference type="EMBL" id="KTG09989.1"/>
    </source>
</evidence>
<reference evidence="2 3" key="1">
    <citation type="submission" date="2015-12" db="EMBL/GenBank/DDBJ databases">
        <title>Haloprofundus marisrubri gen. nov., sp. nov., an extremely halophilic archaeon isolated from the Discovery deep brine-seawater interface in the Red Sea.</title>
        <authorList>
            <person name="Zhang G."/>
            <person name="Stingl U."/>
            <person name="Rashid M."/>
        </authorList>
    </citation>
    <scope>NUCLEOTIDE SEQUENCE [LARGE SCALE GENOMIC DNA]</scope>
    <source>
        <strain evidence="2 3">SB9</strain>
    </source>
</reference>
<dbReference type="STRING" id="1514971.AUR64_10305"/>
<accession>A0A0W1RA78</accession>
<organism evidence="2 3">
    <name type="scientific">Haloprofundus marisrubri</name>
    <dbReference type="NCBI Taxonomy" id="1514971"/>
    <lineage>
        <taxon>Archaea</taxon>
        <taxon>Methanobacteriati</taxon>
        <taxon>Methanobacteriota</taxon>
        <taxon>Stenosarchaea group</taxon>
        <taxon>Halobacteria</taxon>
        <taxon>Halobacteriales</taxon>
        <taxon>Haloferacaceae</taxon>
        <taxon>Haloprofundus</taxon>
    </lineage>
</organism>
<dbReference type="EMBL" id="LOPU01000018">
    <property type="protein sequence ID" value="KTG09989.1"/>
    <property type="molecule type" value="Genomic_DNA"/>
</dbReference>
<proteinExistence type="predicted"/>
<gene>
    <name evidence="2" type="ORF">AUR64_10305</name>
</gene>
<keyword evidence="3" id="KW-1185">Reference proteome</keyword>
<evidence type="ECO:0000313" key="3">
    <source>
        <dbReference type="Proteomes" id="UP000054387"/>
    </source>
</evidence>
<dbReference type="Proteomes" id="UP000054387">
    <property type="component" value="Unassembled WGS sequence"/>
</dbReference>
<feature type="region of interest" description="Disordered" evidence="1">
    <location>
        <begin position="81"/>
        <end position="104"/>
    </location>
</feature>
<comment type="caution">
    <text evidence="2">The sequence shown here is derived from an EMBL/GenBank/DDBJ whole genome shotgun (WGS) entry which is preliminary data.</text>
</comment>
<evidence type="ECO:0000256" key="1">
    <source>
        <dbReference type="SAM" id="MobiDB-lite"/>
    </source>
</evidence>
<name>A0A0W1RA78_9EURY</name>
<dbReference type="AlphaFoldDB" id="A0A0W1RA78"/>
<sequence length="104" mass="11308">MNNNGQPTCDICGGDLAEEDPVVELRLGEFTVQQRFFSVSHELDGDIYDAFVHLSCIDAPHGADRGQTLRLILDSIGVRDVSPPLSNADSPFGDPELPEVPEND</sequence>